<dbReference type="STRING" id="917.SAMN05216326_10170"/>
<protein>
    <submittedName>
        <fullName evidence="1">Conserved hypothetical phage tail region protein</fullName>
    </submittedName>
</protein>
<evidence type="ECO:0000313" key="1">
    <source>
        <dbReference type="EMBL" id="SEN41118.1"/>
    </source>
</evidence>
<dbReference type="PANTHER" id="PTHR38009">
    <property type="entry name" value="CONSERVED HYPOTHETICAL PHAGE TAIL PROTEIN"/>
    <property type="match status" value="1"/>
</dbReference>
<dbReference type="Proteomes" id="UP000199459">
    <property type="component" value="Unassembled WGS sequence"/>
</dbReference>
<dbReference type="RefSeq" id="WP_090633191.1">
    <property type="nucleotide sequence ID" value="NZ_FOCP01000017.1"/>
</dbReference>
<sequence>MADQNIYRAYNFVLDLGGGKVCYFTKINGLSVDIETIDFREGGAGPAVRKLAGRVAYNNIELKWGLTESTEMWDWLMTAVKGEVSRRNISIILRDNDGKKEVTRWNLDNAWPCKWIGSPLDALSNEVAIETLHLAHEGLTRA</sequence>
<proteinExistence type="predicted"/>
<evidence type="ECO:0000313" key="2">
    <source>
        <dbReference type="Proteomes" id="UP000199459"/>
    </source>
</evidence>
<reference evidence="1 2" key="1">
    <citation type="submission" date="2016-10" db="EMBL/GenBank/DDBJ databases">
        <authorList>
            <person name="de Groot N.N."/>
        </authorList>
    </citation>
    <scope>NUCLEOTIDE SEQUENCE [LARGE SCALE GENOMIC DNA]</scope>
    <source>
        <strain evidence="1 2">Nm22</strain>
    </source>
</reference>
<dbReference type="InterPro" id="IPR010667">
    <property type="entry name" value="Phage_T4_Gp19"/>
</dbReference>
<name>A0A1H8GCT0_9PROT</name>
<dbReference type="GO" id="GO:0005198">
    <property type="term" value="F:structural molecule activity"/>
    <property type="evidence" value="ECO:0007669"/>
    <property type="project" value="InterPro"/>
</dbReference>
<dbReference type="Pfam" id="PF06841">
    <property type="entry name" value="Phage_T4_gp19"/>
    <property type="match status" value="1"/>
</dbReference>
<dbReference type="PANTHER" id="PTHR38009:SF1">
    <property type="entry name" value="CONSERVED HYPOTHETICAL PHAGE TAIL PROTEIN"/>
    <property type="match status" value="1"/>
</dbReference>
<dbReference type="NCBIfam" id="TIGR02241">
    <property type="entry name" value="conserved hypothetical phage tail region protein"/>
    <property type="match status" value="1"/>
</dbReference>
<dbReference type="OrthoDB" id="9799891at2"/>
<gene>
    <name evidence="1" type="ORF">SAMN05216325_11727</name>
</gene>
<dbReference type="EMBL" id="FOCP01000017">
    <property type="protein sequence ID" value="SEN41118.1"/>
    <property type="molecule type" value="Genomic_DNA"/>
</dbReference>
<organism evidence="1 2">
    <name type="scientific">Nitrosomonas marina</name>
    <dbReference type="NCBI Taxonomy" id="917"/>
    <lineage>
        <taxon>Bacteria</taxon>
        <taxon>Pseudomonadati</taxon>
        <taxon>Pseudomonadota</taxon>
        <taxon>Betaproteobacteria</taxon>
        <taxon>Nitrosomonadales</taxon>
        <taxon>Nitrosomonadaceae</taxon>
        <taxon>Nitrosomonas</taxon>
    </lineage>
</organism>
<accession>A0A1H8GCT0</accession>
<dbReference type="AlphaFoldDB" id="A0A1H8GCT0"/>
<dbReference type="InterPro" id="IPR011747">
    <property type="entry name" value="CHP02241"/>
</dbReference>